<dbReference type="OrthoDB" id="9984531at2759"/>
<keyword evidence="1 4" id="KW-0768">Sushi</keyword>
<dbReference type="GO" id="GO:0005615">
    <property type="term" value="C:extracellular space"/>
    <property type="evidence" value="ECO:0007669"/>
    <property type="project" value="TreeGrafter"/>
</dbReference>
<evidence type="ECO:0000256" key="3">
    <source>
        <dbReference type="ARBA" id="ARBA00023157"/>
    </source>
</evidence>
<dbReference type="Pfam" id="PF00084">
    <property type="entry name" value="Sushi"/>
    <property type="match status" value="3"/>
</dbReference>
<dbReference type="KEGG" id="pvp:111735440"/>
<evidence type="ECO:0000313" key="7">
    <source>
        <dbReference type="RefSeq" id="XP_023382732.1"/>
    </source>
</evidence>
<feature type="domain" description="Sushi" evidence="5">
    <location>
        <begin position="171"/>
        <end position="227"/>
    </location>
</feature>
<dbReference type="RefSeq" id="XP_023382732.1">
    <property type="nucleotide sequence ID" value="XM_023526964.1"/>
</dbReference>
<dbReference type="PANTHER" id="PTHR45785">
    <property type="entry name" value="COMPLEMENT FACTOR H-RELATED"/>
    <property type="match status" value="1"/>
</dbReference>
<reference evidence="7" key="1">
    <citation type="submission" date="2025-08" db="UniProtKB">
        <authorList>
            <consortium name="RefSeq"/>
        </authorList>
    </citation>
    <scope>IDENTIFICATION</scope>
    <source>
        <tissue evidence="7">Kidney</tissue>
    </source>
</reference>
<dbReference type="InterPro" id="IPR000436">
    <property type="entry name" value="Sushi_SCR_CCP_dom"/>
</dbReference>
<dbReference type="Gene3D" id="2.10.70.10">
    <property type="entry name" value="Complement Module, domain 1"/>
    <property type="match status" value="3"/>
</dbReference>
<feature type="domain" description="Sushi" evidence="5">
    <location>
        <begin position="49"/>
        <end position="107"/>
    </location>
</feature>
<evidence type="ECO:0000256" key="4">
    <source>
        <dbReference type="PROSITE-ProRule" id="PRU00302"/>
    </source>
</evidence>
<keyword evidence="6" id="KW-1185">Reference proteome</keyword>
<dbReference type="InterPro" id="IPR035976">
    <property type="entry name" value="Sushi/SCR/CCP_sf"/>
</dbReference>
<feature type="non-terminal residue" evidence="7">
    <location>
        <position position="227"/>
    </location>
</feature>
<dbReference type="PANTHER" id="PTHR45785:SF7">
    <property type="entry name" value="COMPLEMENT FACTOR H"/>
    <property type="match status" value="1"/>
</dbReference>
<dbReference type="GO" id="GO:0006956">
    <property type="term" value="P:complement activation"/>
    <property type="evidence" value="ECO:0007669"/>
    <property type="project" value="TreeGrafter"/>
</dbReference>
<dbReference type="PROSITE" id="PS50923">
    <property type="entry name" value="SUSHI"/>
    <property type="match status" value="3"/>
</dbReference>
<protein>
    <submittedName>
        <fullName evidence="7">Complement factor H-related protein 5-like</fullName>
    </submittedName>
</protein>
<dbReference type="SUPFAM" id="SSF57535">
    <property type="entry name" value="Complement control module/SCR domain"/>
    <property type="match status" value="3"/>
</dbReference>
<dbReference type="Proteomes" id="UP000515202">
    <property type="component" value="Unplaced"/>
</dbReference>
<name>A0A6P6C5V2_PTEVA</name>
<dbReference type="InterPro" id="IPR051503">
    <property type="entry name" value="ComplSys_Reg/VirEntry_Med"/>
</dbReference>
<dbReference type="GeneID" id="111735440"/>
<organism evidence="6 7">
    <name type="scientific">Pteropus vampyrus</name>
    <name type="common">Large flying fox</name>
    <dbReference type="NCBI Taxonomy" id="132908"/>
    <lineage>
        <taxon>Eukaryota</taxon>
        <taxon>Metazoa</taxon>
        <taxon>Chordata</taxon>
        <taxon>Craniata</taxon>
        <taxon>Vertebrata</taxon>
        <taxon>Euteleostomi</taxon>
        <taxon>Mammalia</taxon>
        <taxon>Eutheria</taxon>
        <taxon>Laurasiatheria</taxon>
        <taxon>Chiroptera</taxon>
        <taxon>Yinpterochiroptera</taxon>
        <taxon>Pteropodoidea</taxon>
        <taxon>Pteropodidae</taxon>
        <taxon>Pteropodinae</taxon>
        <taxon>Pteropus</taxon>
    </lineage>
</organism>
<comment type="caution">
    <text evidence="4">Lacks conserved residue(s) required for the propagation of feature annotation.</text>
</comment>
<dbReference type="FunFam" id="2.10.70.10:FF:000026">
    <property type="entry name" value="Complement inhibitory factor H"/>
    <property type="match status" value="1"/>
</dbReference>
<dbReference type="CDD" id="cd00033">
    <property type="entry name" value="CCP"/>
    <property type="match status" value="3"/>
</dbReference>
<sequence>MFFKEEDLSDASLDMQHLAPHSYMTHRKFTLATMNDIFSLNYLTFSIEKECGVPNIEQDVIAEPKKIKYKVGDVLKFSCRNRLKIVGSDSVQCYHFGWSPSPPTCKGEVQSCGPRPSLLNGEAKNTPREKYAHGEVVGYVCNPRFLMKGSNHIQCVDGQWTDLPICVEEDSTCGTVPVLANGYAVSSAPPYHHGESVEFSCTETFVMIGRSSVTCVRGMWTQLPQCV</sequence>
<proteinExistence type="predicted"/>
<dbReference type="SMART" id="SM00032">
    <property type="entry name" value="CCP"/>
    <property type="match status" value="3"/>
</dbReference>
<keyword evidence="2" id="KW-0732">Signal</keyword>
<gene>
    <name evidence="7" type="primary">LOC111735440</name>
</gene>
<dbReference type="AlphaFoldDB" id="A0A6P6C5V2"/>
<evidence type="ECO:0000256" key="1">
    <source>
        <dbReference type="ARBA" id="ARBA00022659"/>
    </source>
</evidence>
<keyword evidence="3 4" id="KW-1015">Disulfide bond</keyword>
<accession>A0A6P6C5V2</accession>
<feature type="domain" description="Sushi" evidence="5">
    <location>
        <begin position="110"/>
        <end position="168"/>
    </location>
</feature>
<evidence type="ECO:0000256" key="2">
    <source>
        <dbReference type="ARBA" id="ARBA00022729"/>
    </source>
</evidence>
<evidence type="ECO:0000313" key="6">
    <source>
        <dbReference type="Proteomes" id="UP000515202"/>
    </source>
</evidence>
<evidence type="ECO:0000259" key="5">
    <source>
        <dbReference type="PROSITE" id="PS50923"/>
    </source>
</evidence>
<feature type="disulfide bond" evidence="4">
    <location>
        <begin position="112"/>
        <end position="155"/>
    </location>
</feature>
<dbReference type="GO" id="GO:0001851">
    <property type="term" value="F:complement component C3b binding"/>
    <property type="evidence" value="ECO:0007669"/>
    <property type="project" value="TreeGrafter"/>
</dbReference>